<dbReference type="OrthoDB" id="776842at2759"/>
<dbReference type="AlphaFoldDB" id="W4G9T3"/>
<dbReference type="InterPro" id="IPR053213">
    <property type="entry name" value="RLP29"/>
</dbReference>
<dbReference type="FunFam" id="3.80.10.10:FF:000383">
    <property type="entry name" value="Leucine-rich repeat receptor protein kinase EMS1"/>
    <property type="match status" value="1"/>
</dbReference>
<keyword evidence="2" id="KW-0677">Repeat</keyword>
<organism evidence="4">
    <name type="scientific">Aphanomyces astaci</name>
    <name type="common">Crayfish plague agent</name>
    <dbReference type="NCBI Taxonomy" id="112090"/>
    <lineage>
        <taxon>Eukaryota</taxon>
        <taxon>Sar</taxon>
        <taxon>Stramenopiles</taxon>
        <taxon>Oomycota</taxon>
        <taxon>Saprolegniomycetes</taxon>
        <taxon>Saprolegniales</taxon>
        <taxon>Verrucalvaceae</taxon>
        <taxon>Aphanomyces</taxon>
    </lineage>
</organism>
<dbReference type="RefSeq" id="XP_009834679.1">
    <property type="nucleotide sequence ID" value="XM_009836377.1"/>
</dbReference>
<gene>
    <name evidence="4" type="ORF">H257_09979</name>
</gene>
<evidence type="ECO:0000256" key="3">
    <source>
        <dbReference type="SAM" id="SignalP"/>
    </source>
</evidence>
<evidence type="ECO:0000256" key="1">
    <source>
        <dbReference type="ARBA" id="ARBA00022614"/>
    </source>
</evidence>
<feature type="signal peptide" evidence="3">
    <location>
        <begin position="1"/>
        <end position="21"/>
    </location>
</feature>
<dbReference type="PANTHER" id="PTHR48009:SF7">
    <property type="entry name" value="LEUCINE-RICH REPEAT (LRR) FAMILY PROTEIN"/>
    <property type="match status" value="1"/>
</dbReference>
<feature type="chain" id="PRO_5004841002" description="Leucine-rich repeat-containing N-terminal plant-type domain-containing protein" evidence="3">
    <location>
        <begin position="22"/>
        <end position="189"/>
    </location>
</feature>
<dbReference type="GeneID" id="20811975"/>
<dbReference type="Gene3D" id="3.80.10.10">
    <property type="entry name" value="Ribonuclease Inhibitor"/>
    <property type="match status" value="1"/>
</dbReference>
<evidence type="ECO:0000256" key="2">
    <source>
        <dbReference type="ARBA" id="ARBA00022737"/>
    </source>
</evidence>
<keyword evidence="1" id="KW-0433">Leucine-rich repeat</keyword>
<dbReference type="InterPro" id="IPR032675">
    <property type="entry name" value="LRR_dom_sf"/>
</dbReference>
<dbReference type="PANTHER" id="PTHR48009">
    <property type="entry name" value="LEUCINE-RICH REPEAT (LRR) FAMILY PROTEIN"/>
    <property type="match status" value="1"/>
</dbReference>
<dbReference type="STRING" id="112090.W4G9T3"/>
<keyword evidence="3" id="KW-0732">Signal</keyword>
<dbReference type="Pfam" id="PF13855">
    <property type="entry name" value="LRR_8"/>
    <property type="match status" value="1"/>
</dbReference>
<accession>W4G9T3</accession>
<proteinExistence type="predicted"/>
<reference evidence="4" key="1">
    <citation type="submission" date="2013-12" db="EMBL/GenBank/DDBJ databases">
        <title>The Genome Sequence of Aphanomyces astaci APO3.</title>
        <authorList>
            <consortium name="The Broad Institute Genomics Platform"/>
            <person name="Russ C."/>
            <person name="Tyler B."/>
            <person name="van West P."/>
            <person name="Dieguez-Uribeondo J."/>
            <person name="Young S.K."/>
            <person name="Zeng Q."/>
            <person name="Gargeya S."/>
            <person name="Fitzgerald M."/>
            <person name="Abouelleil A."/>
            <person name="Alvarado L."/>
            <person name="Chapman S.B."/>
            <person name="Gainer-Dewar J."/>
            <person name="Goldberg J."/>
            <person name="Griggs A."/>
            <person name="Gujja S."/>
            <person name="Hansen M."/>
            <person name="Howarth C."/>
            <person name="Imamovic A."/>
            <person name="Ireland A."/>
            <person name="Larimer J."/>
            <person name="McCowan C."/>
            <person name="Murphy C."/>
            <person name="Pearson M."/>
            <person name="Poon T.W."/>
            <person name="Priest M."/>
            <person name="Roberts A."/>
            <person name="Saif S."/>
            <person name="Shea T."/>
            <person name="Sykes S."/>
            <person name="Wortman J."/>
            <person name="Nusbaum C."/>
            <person name="Birren B."/>
        </authorList>
    </citation>
    <scope>NUCLEOTIDE SEQUENCE [LARGE SCALE GENOMIC DNA]</scope>
    <source>
        <strain evidence="4">APO3</strain>
    </source>
</reference>
<protein>
    <recommendedName>
        <fullName evidence="5">Leucine-rich repeat-containing N-terminal plant-type domain-containing protein</fullName>
    </recommendedName>
</protein>
<sequence>MVWRGLFRALGWATGLTLVSAGSAASWNDLGALKMLHWATGGPSWTTSWPVLDTKSDPCLDHWYGVLCNTRGEILALKLSHNNLRGFVPTNFARLTALEVLDLSSNYLTEALPPALGNLVSLQTLRVDHNAFTGLVPETIAQLPHLLTLTLESNQFESPLALALYNLQTRRDVYVSYDLVMAPTRFDPQ</sequence>
<name>W4G9T3_APHAT</name>
<dbReference type="InterPro" id="IPR003591">
    <property type="entry name" value="Leu-rich_rpt_typical-subtyp"/>
</dbReference>
<evidence type="ECO:0000313" key="4">
    <source>
        <dbReference type="EMBL" id="ETV76036.1"/>
    </source>
</evidence>
<dbReference type="SMART" id="SM00369">
    <property type="entry name" value="LRR_TYP"/>
    <property type="match status" value="3"/>
</dbReference>
<evidence type="ECO:0008006" key="5">
    <source>
        <dbReference type="Google" id="ProtNLM"/>
    </source>
</evidence>
<dbReference type="VEuPathDB" id="FungiDB:H257_09979"/>
<dbReference type="EMBL" id="KI913138">
    <property type="protein sequence ID" value="ETV76036.1"/>
    <property type="molecule type" value="Genomic_DNA"/>
</dbReference>
<dbReference type="SUPFAM" id="SSF52058">
    <property type="entry name" value="L domain-like"/>
    <property type="match status" value="1"/>
</dbReference>
<dbReference type="InterPro" id="IPR001611">
    <property type="entry name" value="Leu-rich_rpt"/>
</dbReference>